<comment type="catalytic activity">
    <reaction evidence="3">
        <text>7,8-dihydroneopterin 3'-triphosphate = 7,8-dihydromonapterin 3'-triphosphate</text>
        <dbReference type="Rhea" id="RHEA:28346"/>
        <dbReference type="ChEBI" id="CHEBI:58462"/>
        <dbReference type="ChEBI" id="CHEBI:61186"/>
        <dbReference type="EC" id="5.1.99.7"/>
    </reaction>
</comment>
<dbReference type="Proteomes" id="UP000295729">
    <property type="component" value="Unassembled WGS sequence"/>
</dbReference>
<evidence type="ECO:0000256" key="1">
    <source>
        <dbReference type="ARBA" id="ARBA00005708"/>
    </source>
</evidence>
<dbReference type="Pfam" id="PF02152">
    <property type="entry name" value="FolB"/>
    <property type="match status" value="1"/>
</dbReference>
<accession>A0A4R6XBV4</accession>
<evidence type="ECO:0000313" key="9">
    <source>
        <dbReference type="Proteomes" id="UP000295729"/>
    </source>
</evidence>
<feature type="domain" description="Dihydroneopterin aldolase/epimerase" evidence="7">
    <location>
        <begin position="8"/>
        <end position="118"/>
    </location>
</feature>
<dbReference type="PANTHER" id="PTHR42844">
    <property type="entry name" value="DIHYDRONEOPTERIN ALDOLASE 1-RELATED"/>
    <property type="match status" value="1"/>
</dbReference>
<sequence>MSQAVAQIRIKNLRLRTYIGFNEEEKKNRQDIIVNALIEYPAQHACETDDVANAVNYKTICKEMIAHVETNRFLLLESLTEQLLDICLKPDQVTFADVEVDKPHALRFADSVSFRLAKHKS</sequence>
<evidence type="ECO:0000256" key="3">
    <source>
        <dbReference type="ARBA" id="ARBA00043806"/>
    </source>
</evidence>
<evidence type="ECO:0000256" key="2">
    <source>
        <dbReference type="ARBA" id="ARBA00023235"/>
    </source>
</evidence>
<evidence type="ECO:0000256" key="4">
    <source>
        <dbReference type="ARBA" id="ARBA00044039"/>
    </source>
</evidence>
<comment type="similarity">
    <text evidence="1">Belongs to the DHNA family.</text>
</comment>
<evidence type="ECO:0000256" key="6">
    <source>
        <dbReference type="ARBA" id="ARBA00044306"/>
    </source>
</evidence>
<organism evidence="8 9">
    <name type="scientific">Marinomonas communis</name>
    <dbReference type="NCBI Taxonomy" id="28254"/>
    <lineage>
        <taxon>Bacteria</taxon>
        <taxon>Pseudomonadati</taxon>
        <taxon>Pseudomonadota</taxon>
        <taxon>Gammaproteobacteria</taxon>
        <taxon>Oceanospirillales</taxon>
        <taxon>Oceanospirillaceae</taxon>
        <taxon>Marinomonas</taxon>
    </lineage>
</organism>
<gene>
    <name evidence="8" type="ORF">C8D85_0973</name>
</gene>
<keyword evidence="9" id="KW-1185">Reference proteome</keyword>
<protein>
    <recommendedName>
        <fullName evidence="5">Dihydroneopterin triphosphate 2'-epimerase</fullName>
        <ecNumber evidence="4">5.1.99.7</ecNumber>
    </recommendedName>
    <alternativeName>
        <fullName evidence="6">D-erythro-7,8-dihydroneopterin triphosphate epimerase</fullName>
    </alternativeName>
</protein>
<comment type="caution">
    <text evidence="8">The sequence shown here is derived from an EMBL/GenBank/DDBJ whole genome shotgun (WGS) entry which is preliminary data.</text>
</comment>
<reference evidence="8 9" key="1">
    <citation type="submission" date="2019-03" db="EMBL/GenBank/DDBJ databases">
        <title>Genomic Encyclopedia of Type Strains, Phase IV (KMG-IV): sequencing the most valuable type-strain genomes for metagenomic binning, comparative biology and taxonomic classification.</title>
        <authorList>
            <person name="Goeker M."/>
        </authorList>
    </citation>
    <scope>NUCLEOTIDE SEQUENCE [LARGE SCALE GENOMIC DNA]</scope>
    <source>
        <strain evidence="8 9">DSM 5604</strain>
    </source>
</reference>
<dbReference type="GO" id="GO:0005829">
    <property type="term" value="C:cytosol"/>
    <property type="evidence" value="ECO:0007669"/>
    <property type="project" value="TreeGrafter"/>
</dbReference>
<dbReference type="PANTHER" id="PTHR42844:SF10">
    <property type="entry name" value="DIHYDRONEOPTERIN TRIPHOSPHATE 2'-EPIMERASE"/>
    <property type="match status" value="1"/>
</dbReference>
<proteinExistence type="inferred from homology"/>
<dbReference type="NCBIfam" id="TIGR00526">
    <property type="entry name" value="folB_dom"/>
    <property type="match status" value="1"/>
</dbReference>
<evidence type="ECO:0000259" key="7">
    <source>
        <dbReference type="SMART" id="SM00905"/>
    </source>
</evidence>
<dbReference type="RefSeq" id="WP_133560202.1">
    <property type="nucleotide sequence ID" value="NZ_SNZA01000001.1"/>
</dbReference>
<name>A0A4R6XBV4_9GAMM</name>
<dbReference type="InterPro" id="IPR006156">
    <property type="entry name" value="Dihydroneopterin_aldolase"/>
</dbReference>
<dbReference type="EMBL" id="SNZA01000001">
    <property type="protein sequence ID" value="TDR15599.1"/>
    <property type="molecule type" value="Genomic_DNA"/>
</dbReference>
<keyword evidence="2" id="KW-0413">Isomerase</keyword>
<dbReference type="SUPFAM" id="SSF55620">
    <property type="entry name" value="Tetrahydrobiopterin biosynthesis enzymes-like"/>
    <property type="match status" value="1"/>
</dbReference>
<evidence type="ECO:0000256" key="5">
    <source>
        <dbReference type="ARBA" id="ARBA00044197"/>
    </source>
</evidence>
<dbReference type="EC" id="5.1.99.7" evidence="4"/>
<dbReference type="InterPro" id="IPR006157">
    <property type="entry name" value="FolB_dom"/>
</dbReference>
<dbReference type="GO" id="GO:0006760">
    <property type="term" value="P:folic acid-containing compound metabolic process"/>
    <property type="evidence" value="ECO:0007669"/>
    <property type="project" value="InterPro"/>
</dbReference>
<dbReference type="GO" id="GO:0008719">
    <property type="term" value="F:dihydroneopterin triphosphate 2'-epimerase activity"/>
    <property type="evidence" value="ECO:0007669"/>
    <property type="project" value="UniProtKB-EC"/>
</dbReference>
<dbReference type="GO" id="GO:0004150">
    <property type="term" value="F:dihydroneopterin aldolase activity"/>
    <property type="evidence" value="ECO:0007669"/>
    <property type="project" value="InterPro"/>
</dbReference>
<dbReference type="SMART" id="SM00905">
    <property type="entry name" value="FolB"/>
    <property type="match status" value="1"/>
</dbReference>
<dbReference type="NCBIfam" id="NF008418">
    <property type="entry name" value="PRK11245.1"/>
    <property type="match status" value="1"/>
</dbReference>
<dbReference type="CDD" id="cd00534">
    <property type="entry name" value="DHNA_DHNTPE"/>
    <property type="match status" value="1"/>
</dbReference>
<dbReference type="OrthoDB" id="1121389at2"/>
<dbReference type="AlphaFoldDB" id="A0A4R6XBV4"/>
<dbReference type="Gene3D" id="3.30.1130.10">
    <property type="match status" value="1"/>
</dbReference>
<dbReference type="InterPro" id="IPR043133">
    <property type="entry name" value="GTP-CH-I_C/QueF"/>
</dbReference>
<evidence type="ECO:0000313" key="8">
    <source>
        <dbReference type="EMBL" id="TDR15599.1"/>
    </source>
</evidence>